<dbReference type="PROSITE" id="PS00018">
    <property type="entry name" value="EF_HAND_1"/>
    <property type="match status" value="1"/>
</dbReference>
<dbReference type="Pfam" id="PF13833">
    <property type="entry name" value="EF-hand_8"/>
    <property type="match status" value="1"/>
</dbReference>
<dbReference type="Gene3D" id="1.10.238.10">
    <property type="entry name" value="EF-hand"/>
    <property type="match status" value="1"/>
</dbReference>
<evidence type="ECO:0000256" key="1">
    <source>
        <dbReference type="SAM" id="SignalP"/>
    </source>
</evidence>
<dbReference type="AlphaFoldDB" id="A0A0X3TKL5"/>
<dbReference type="InterPro" id="IPR011992">
    <property type="entry name" value="EF-hand-dom_pair"/>
</dbReference>
<keyword evidence="4" id="KW-1185">Reference proteome</keyword>
<reference evidence="4" key="1">
    <citation type="submission" date="2015-12" db="EMBL/GenBank/DDBJ databases">
        <authorList>
            <person name="Zhang G."/>
            <person name="Stingl U."/>
        </authorList>
    </citation>
    <scope>NUCLEOTIDE SEQUENCE [LARGE SCALE GENOMIC DNA]</scope>
    <source>
        <strain evidence="4">ZGT118</strain>
    </source>
</reference>
<dbReference type="PROSITE" id="PS50222">
    <property type="entry name" value="EF_HAND_2"/>
    <property type="match status" value="2"/>
</dbReference>
<dbReference type="Pfam" id="PF13202">
    <property type="entry name" value="EF-hand_5"/>
    <property type="match status" value="3"/>
</dbReference>
<evidence type="ECO:0000313" key="4">
    <source>
        <dbReference type="Proteomes" id="UP000053791"/>
    </source>
</evidence>
<evidence type="ECO:0000259" key="2">
    <source>
        <dbReference type="PROSITE" id="PS50222"/>
    </source>
</evidence>
<sequence>MRSFLISTVVLAAATAALADGHKVPGAHFIENWDLNGDGQVSAEETAEKRAEIFTMFDQDEDGTLNQAEYDLFDETRRADIVANAGGRKGPMQVVDKAMDRKFNDLDGDGAVSRAEFDEQSVKFFEMIDRTGDGMVDAADFKPKG</sequence>
<comment type="caution">
    <text evidence="3">The sequence shown here is derived from an EMBL/GenBank/DDBJ whole genome shotgun (WGS) entry which is preliminary data.</text>
</comment>
<evidence type="ECO:0000313" key="3">
    <source>
        <dbReference type="EMBL" id="KUJ76199.1"/>
    </source>
</evidence>
<accession>A0A0X3TKL5</accession>
<dbReference type="InterPro" id="IPR018247">
    <property type="entry name" value="EF_Hand_1_Ca_BS"/>
</dbReference>
<protein>
    <recommendedName>
        <fullName evidence="2">EF-hand domain-containing protein</fullName>
    </recommendedName>
</protein>
<dbReference type="OrthoDB" id="7631435at2"/>
<dbReference type="InterPro" id="IPR002048">
    <property type="entry name" value="EF_hand_dom"/>
</dbReference>
<organism evidence="3 4">
    <name type="scientific">Ruegeria marisrubri</name>
    <dbReference type="NCBI Taxonomy" id="1685379"/>
    <lineage>
        <taxon>Bacteria</taxon>
        <taxon>Pseudomonadati</taxon>
        <taxon>Pseudomonadota</taxon>
        <taxon>Alphaproteobacteria</taxon>
        <taxon>Rhodobacterales</taxon>
        <taxon>Roseobacteraceae</taxon>
        <taxon>Ruegeria</taxon>
    </lineage>
</organism>
<feature type="chain" id="PRO_5007054131" description="EF-hand domain-containing protein" evidence="1">
    <location>
        <begin position="20"/>
        <end position="145"/>
    </location>
</feature>
<name>A0A0X3TKL5_9RHOB</name>
<feature type="domain" description="EF-hand" evidence="2">
    <location>
        <begin position="116"/>
        <end position="145"/>
    </location>
</feature>
<feature type="domain" description="EF-hand" evidence="2">
    <location>
        <begin position="45"/>
        <end position="80"/>
    </location>
</feature>
<proteinExistence type="predicted"/>
<dbReference type="EMBL" id="LQBQ01000036">
    <property type="protein sequence ID" value="KUJ76199.1"/>
    <property type="molecule type" value="Genomic_DNA"/>
</dbReference>
<gene>
    <name evidence="3" type="ORF">AVO45_12860</name>
</gene>
<keyword evidence="1" id="KW-0732">Signal</keyword>
<dbReference type="GO" id="GO:0005509">
    <property type="term" value="F:calcium ion binding"/>
    <property type="evidence" value="ECO:0007669"/>
    <property type="project" value="InterPro"/>
</dbReference>
<dbReference type="STRING" id="1685379.AVO45_12860"/>
<dbReference type="SUPFAM" id="SSF47473">
    <property type="entry name" value="EF-hand"/>
    <property type="match status" value="1"/>
</dbReference>
<dbReference type="Proteomes" id="UP000053791">
    <property type="component" value="Unassembled WGS sequence"/>
</dbReference>
<dbReference type="RefSeq" id="WP_068348958.1">
    <property type="nucleotide sequence ID" value="NZ_LQBQ01000036.1"/>
</dbReference>
<feature type="signal peptide" evidence="1">
    <location>
        <begin position="1"/>
        <end position="19"/>
    </location>
</feature>